<protein>
    <submittedName>
        <fullName evidence="1">Uncharacterized protein</fullName>
    </submittedName>
</protein>
<proteinExistence type="predicted"/>
<reference evidence="1" key="1">
    <citation type="submission" date="2016-10" db="EMBL/GenBank/DDBJ databases">
        <title>Sequence of Gallionella enrichment culture.</title>
        <authorList>
            <person name="Poehlein A."/>
            <person name="Muehling M."/>
            <person name="Daniel R."/>
        </authorList>
    </citation>
    <scope>NUCLEOTIDE SEQUENCE</scope>
</reference>
<organism evidence="1">
    <name type="scientific">mine drainage metagenome</name>
    <dbReference type="NCBI Taxonomy" id="410659"/>
    <lineage>
        <taxon>unclassified sequences</taxon>
        <taxon>metagenomes</taxon>
        <taxon>ecological metagenomes</taxon>
    </lineage>
</organism>
<name>A0A1J5P2P2_9ZZZZ</name>
<accession>A0A1J5P2P2</accession>
<evidence type="ECO:0000313" key="1">
    <source>
        <dbReference type="EMBL" id="OIQ64928.1"/>
    </source>
</evidence>
<dbReference type="EMBL" id="MLJW01007727">
    <property type="protein sequence ID" value="OIQ64928.1"/>
    <property type="molecule type" value="Genomic_DNA"/>
</dbReference>
<sequence length="171" mass="19780">MGICLPFVGYVKARGAHTVRHDPEAEDNRKHIEKIRKFFDVAEAADREWFLPFVRQPEKIDWSTCFVEILLETNDVRRPKLTNFLKRAGDRSLVISAWDDLFEVENEVVDRLVKKNLKFWSPILRIDQPNEPLTPSILRRAGSNLPSLIMSNQNKVQESIEARVRPALTTG</sequence>
<gene>
    <name evidence="1" type="ORF">GALL_535190</name>
</gene>
<comment type="caution">
    <text evidence="1">The sequence shown here is derived from an EMBL/GenBank/DDBJ whole genome shotgun (WGS) entry which is preliminary data.</text>
</comment>
<dbReference type="AlphaFoldDB" id="A0A1J5P2P2"/>